<dbReference type="PaxDb" id="44689-DDB0204530"/>
<comment type="caution">
    <text evidence="1">The sequence shown here is derived from an EMBL/GenBank/DDBJ whole genome shotgun (WGS) entry which is preliminary data.</text>
</comment>
<protein>
    <submittedName>
        <fullName evidence="1">Uncharacterized protein</fullName>
    </submittedName>
</protein>
<dbReference type="KEGG" id="ddi:DDB_G0278237"/>
<proteinExistence type="predicted"/>
<dbReference type="RefSeq" id="XP_642229.1">
    <property type="nucleotide sequence ID" value="XM_637137.1"/>
</dbReference>
<dbReference type="EMBL" id="AAFI02000023">
    <property type="protein sequence ID" value="EAL68291.1"/>
    <property type="molecule type" value="Genomic_DNA"/>
</dbReference>
<accession>Q54YH3</accession>
<evidence type="ECO:0000313" key="2">
    <source>
        <dbReference type="Proteomes" id="UP000002195"/>
    </source>
</evidence>
<dbReference type="Proteomes" id="UP000002195">
    <property type="component" value="Unassembled WGS sequence"/>
</dbReference>
<reference evidence="1 2" key="1">
    <citation type="journal article" date="2005" name="Nature">
        <title>The genome of the social amoeba Dictyostelium discoideum.</title>
        <authorList>
            <consortium name="The Dictyostelium discoideum Sequencing Consortium"/>
            <person name="Eichinger L."/>
            <person name="Pachebat J.A."/>
            <person name="Glockner G."/>
            <person name="Rajandream M.A."/>
            <person name="Sucgang R."/>
            <person name="Berriman M."/>
            <person name="Song J."/>
            <person name="Olsen R."/>
            <person name="Szafranski K."/>
            <person name="Xu Q."/>
            <person name="Tunggal B."/>
            <person name="Kummerfeld S."/>
            <person name="Madera M."/>
            <person name="Konfortov B.A."/>
            <person name="Rivero F."/>
            <person name="Bankier A.T."/>
            <person name="Lehmann R."/>
            <person name="Hamlin N."/>
            <person name="Davies R."/>
            <person name="Gaudet P."/>
            <person name="Fey P."/>
            <person name="Pilcher K."/>
            <person name="Chen G."/>
            <person name="Saunders D."/>
            <person name="Sodergren E."/>
            <person name="Davis P."/>
            <person name="Kerhornou A."/>
            <person name="Nie X."/>
            <person name="Hall N."/>
            <person name="Anjard C."/>
            <person name="Hemphill L."/>
            <person name="Bason N."/>
            <person name="Farbrother P."/>
            <person name="Desany B."/>
            <person name="Just E."/>
            <person name="Morio T."/>
            <person name="Rost R."/>
            <person name="Churcher C."/>
            <person name="Cooper J."/>
            <person name="Haydock S."/>
            <person name="van Driessche N."/>
            <person name="Cronin A."/>
            <person name="Goodhead I."/>
            <person name="Muzny D."/>
            <person name="Mourier T."/>
            <person name="Pain A."/>
            <person name="Lu M."/>
            <person name="Harper D."/>
            <person name="Lindsay R."/>
            <person name="Hauser H."/>
            <person name="James K."/>
            <person name="Quiles M."/>
            <person name="Madan Babu M."/>
            <person name="Saito T."/>
            <person name="Buchrieser C."/>
            <person name="Wardroper A."/>
            <person name="Felder M."/>
            <person name="Thangavelu M."/>
            <person name="Johnson D."/>
            <person name="Knights A."/>
            <person name="Loulseged H."/>
            <person name="Mungall K."/>
            <person name="Oliver K."/>
            <person name="Price C."/>
            <person name="Quail M.A."/>
            <person name="Urushihara H."/>
            <person name="Hernandez J."/>
            <person name="Rabbinowitsch E."/>
            <person name="Steffen D."/>
            <person name="Sanders M."/>
            <person name="Ma J."/>
            <person name="Kohara Y."/>
            <person name="Sharp S."/>
            <person name="Simmonds M."/>
            <person name="Spiegler S."/>
            <person name="Tivey A."/>
            <person name="Sugano S."/>
            <person name="White B."/>
            <person name="Walker D."/>
            <person name="Woodward J."/>
            <person name="Winckler T."/>
            <person name="Tanaka Y."/>
            <person name="Shaulsky G."/>
            <person name="Schleicher M."/>
            <person name="Weinstock G."/>
            <person name="Rosenthal A."/>
            <person name="Cox E.C."/>
            <person name="Chisholm R.L."/>
            <person name="Gibbs R."/>
            <person name="Loomis W.F."/>
            <person name="Platzer M."/>
            <person name="Kay R.R."/>
            <person name="Williams J."/>
            <person name="Dear P.H."/>
            <person name="Noegel A.A."/>
            <person name="Barrell B."/>
            <person name="Kuspa A."/>
        </authorList>
    </citation>
    <scope>NUCLEOTIDE SEQUENCE [LARGE SCALE GENOMIC DNA]</scope>
    <source>
        <strain evidence="1 2">AX4</strain>
    </source>
</reference>
<keyword evidence="2" id="KW-1185">Reference proteome</keyword>
<gene>
    <name evidence="1" type="ORF">DDB_G0278237</name>
</gene>
<sequence>MSGVECDTKKKKFHCTVCLVLVRFGGTYNFFKNNNNNKK</sequence>
<evidence type="ECO:0000313" key="1">
    <source>
        <dbReference type="EMBL" id="EAL68291.1"/>
    </source>
</evidence>
<dbReference type="GeneID" id="8621438"/>
<dbReference type="InParanoid" id="Q54YH3"/>
<organism evidence="1 2">
    <name type="scientific">Dictyostelium discoideum</name>
    <name type="common">Social amoeba</name>
    <dbReference type="NCBI Taxonomy" id="44689"/>
    <lineage>
        <taxon>Eukaryota</taxon>
        <taxon>Amoebozoa</taxon>
        <taxon>Evosea</taxon>
        <taxon>Eumycetozoa</taxon>
        <taxon>Dictyostelia</taxon>
        <taxon>Dictyosteliales</taxon>
        <taxon>Dictyosteliaceae</taxon>
        <taxon>Dictyostelium</taxon>
    </lineage>
</organism>
<dbReference type="HOGENOM" id="CLU_3321084_0_0_1"/>
<name>Q54YH3_DICDI</name>
<dbReference type="AlphaFoldDB" id="Q54YH3"/>